<keyword evidence="1" id="KW-0472">Membrane</keyword>
<evidence type="ECO:0000256" key="1">
    <source>
        <dbReference type="SAM" id="Phobius"/>
    </source>
</evidence>
<dbReference type="AlphaFoldDB" id="I3TDN4"/>
<evidence type="ECO:0000313" key="2">
    <source>
        <dbReference type="EMBL" id="AFK50872.1"/>
    </source>
</evidence>
<feature type="transmembrane region" description="Helical" evidence="1">
    <location>
        <begin position="275"/>
        <end position="293"/>
    </location>
</feature>
<reference evidence="2 3" key="1">
    <citation type="journal article" date="2012" name="J. Bacteriol.">
        <title>Complete genome sequence of the hyperthermophilic cellulolytic Crenarchaeon 'Thermogladius cellulolyticus' 1633.</title>
        <authorList>
            <person name="Mardanov A.V."/>
            <person name="Kochetkova T.V."/>
            <person name="Beletsky A.V."/>
            <person name="Bonch-Osmolovskaya E.A."/>
            <person name="Ravin N.V."/>
            <person name="Skryabin K.G."/>
        </authorList>
    </citation>
    <scope>NUCLEOTIDE SEQUENCE [LARGE SCALE GENOMIC DNA]</scope>
    <source>
        <strain evidence="3">DSM 22663 / VKM B-2946 / 1633</strain>
    </source>
</reference>
<sequence>MEKRRNIGVLLLLLAVSIPLLARLALYITSSTFFSTDVWGILRNSQVLSQYSPISLYSSVFDGYNNYWPATSFELAIFSEVAGTSLLLSVATITSLITVSIITIVYSFRKGLEGALAAIVIGAAFNVLMMTAAYTKEGYAYVLLLMMVYSLVSRANLGPVIPVVSALALPFTHHLTSLIATVILFSSFLAHVVRLYKPLPYWAVEFRRVVVPSVPLAVSQSLQYLTLGRFSTLSAVTGWLALSLVSYVVIFSLVGLAIGVFVVKVKERLLDVTALLSLITGVALSGVVAEVVYSLDTVSLALTVLLVLTALLIVAINAVSKDRTTLSSLAWFTAIAGLIAFFVGEEIPGYESIIYRVAGFIVVLAPLTINGHRRRRAVLASALFLATSVLVYVLTFTGVAAPLGWYWVYRESEVYTGLLLKEKLTGLKVCSDVKQSMMLSGFYGVETAQIPCGSESLRLLYRYMATNGALVSAGRVVKVSVDPNRANGTVLNNGNGFLLLV</sequence>
<keyword evidence="1" id="KW-1133">Transmembrane helix</keyword>
<feature type="transmembrane region" description="Helical" evidence="1">
    <location>
        <begin position="115"/>
        <end position="134"/>
    </location>
</feature>
<gene>
    <name evidence="2" type="ordered locus">TCELL_0447</name>
</gene>
<dbReference type="OrthoDB" id="385747at2157"/>
<feature type="transmembrane region" description="Helical" evidence="1">
    <location>
        <begin position="239"/>
        <end position="263"/>
    </location>
</feature>
<accession>I3TDN4</accession>
<dbReference type="Proteomes" id="UP000005270">
    <property type="component" value="Chromosome"/>
</dbReference>
<feature type="transmembrane region" description="Helical" evidence="1">
    <location>
        <begin position="299"/>
        <end position="319"/>
    </location>
</feature>
<organism evidence="2 3">
    <name type="scientific">Thermogladius calderae (strain DSM 22663 / VKM B-2946 / 1633)</name>
    <dbReference type="NCBI Taxonomy" id="1184251"/>
    <lineage>
        <taxon>Archaea</taxon>
        <taxon>Thermoproteota</taxon>
        <taxon>Thermoprotei</taxon>
        <taxon>Desulfurococcales</taxon>
        <taxon>Desulfurococcaceae</taxon>
        <taxon>Thermogladius</taxon>
    </lineage>
</organism>
<feature type="transmembrane region" description="Helical" evidence="1">
    <location>
        <begin position="353"/>
        <end position="370"/>
    </location>
</feature>
<dbReference type="HOGENOM" id="CLU_538206_0_0_2"/>
<evidence type="ECO:0000313" key="3">
    <source>
        <dbReference type="Proteomes" id="UP000005270"/>
    </source>
</evidence>
<keyword evidence="1" id="KW-0812">Transmembrane</keyword>
<feature type="transmembrane region" description="Helical" evidence="1">
    <location>
        <begin position="86"/>
        <end position="108"/>
    </location>
</feature>
<feature type="transmembrane region" description="Helical" evidence="1">
    <location>
        <begin position="175"/>
        <end position="196"/>
    </location>
</feature>
<dbReference type="GeneID" id="13012740"/>
<feature type="transmembrane region" description="Helical" evidence="1">
    <location>
        <begin position="140"/>
        <end position="168"/>
    </location>
</feature>
<dbReference type="KEGG" id="thg:TCELL_0447"/>
<proteinExistence type="predicted"/>
<dbReference type="eggNOG" id="arCOG08157">
    <property type="taxonomic scope" value="Archaea"/>
</dbReference>
<dbReference type="STRING" id="1184251.TCELL_0447"/>
<evidence type="ECO:0008006" key="4">
    <source>
        <dbReference type="Google" id="ProtNLM"/>
    </source>
</evidence>
<dbReference type="InParanoid" id="I3TDN4"/>
<dbReference type="EMBL" id="CP003531">
    <property type="protein sequence ID" value="AFK50872.1"/>
    <property type="molecule type" value="Genomic_DNA"/>
</dbReference>
<feature type="transmembrane region" description="Helical" evidence="1">
    <location>
        <begin position="382"/>
        <end position="408"/>
    </location>
</feature>
<dbReference type="RefSeq" id="WP_014737122.1">
    <property type="nucleotide sequence ID" value="NC_017954.1"/>
</dbReference>
<protein>
    <recommendedName>
        <fullName evidence="4">Glycosyltransferase RgtA/B/C/D-like domain-containing protein</fullName>
    </recommendedName>
</protein>
<feature type="transmembrane region" description="Helical" evidence="1">
    <location>
        <begin position="326"/>
        <end position="347"/>
    </location>
</feature>
<name>I3TDN4_THEC1</name>
<keyword evidence="3" id="KW-1185">Reference proteome</keyword>